<sequence length="410" mass="47325">MKEKKSFFIMLFITLFAQVYFYPFQSDLRLSIGVIIFNFIILTREDIEEITLGLFCGIGVLLLRTIISVLIFNSPIHESVIFNFPSFLYYLVLGVLIKVTKVRKHKDNISYSFLLLATLDCLSNISEALIRNNISLKVFKVIVFAAIIRSLIVYLLSLAHKREKLYILKKEHQERYTQLNLLMSNIQSEMFYLKKSMKDIEKVMSESYSLYEEYKHNEGLKERTLNIAREVHEIKKDYHRVISGLDTLVNSVENHDVMTLSIMITIIKDNTTRYINSNKLSAKLNFSFEKDFEIIPYYSLFAILNNLIINSIEACDNNCIINVIEQESEDNIYIKVVDNGCGIEEDIQSYIFNPGFTTKFHEDTGSPSTGIGLVHVKNIIEDLNGNISVKSKLHEGTTFLVRIPKNSLSR</sequence>
<reference evidence="9" key="1">
    <citation type="submission" date="2019-08" db="EMBL/GenBank/DDBJ databases">
        <authorList>
            <person name="Kucharzyk K."/>
            <person name="Murdoch R.W."/>
            <person name="Higgins S."/>
            <person name="Loffler F."/>
        </authorList>
    </citation>
    <scope>NUCLEOTIDE SEQUENCE</scope>
</reference>
<dbReference type="GO" id="GO:0004673">
    <property type="term" value="F:protein histidine kinase activity"/>
    <property type="evidence" value="ECO:0007669"/>
    <property type="project" value="UniProtKB-EC"/>
</dbReference>
<dbReference type="InterPro" id="IPR004358">
    <property type="entry name" value="Sig_transdc_His_kin-like_C"/>
</dbReference>
<dbReference type="Pfam" id="PF02518">
    <property type="entry name" value="HATPase_c"/>
    <property type="match status" value="1"/>
</dbReference>
<feature type="transmembrane region" description="Helical" evidence="7">
    <location>
        <begin position="50"/>
        <end position="73"/>
    </location>
</feature>
<dbReference type="PROSITE" id="PS50109">
    <property type="entry name" value="HIS_KIN"/>
    <property type="match status" value="1"/>
</dbReference>
<dbReference type="PANTHER" id="PTHR43065">
    <property type="entry name" value="SENSOR HISTIDINE KINASE"/>
    <property type="match status" value="1"/>
</dbReference>
<keyword evidence="7" id="KW-0812">Transmembrane</keyword>
<gene>
    <name evidence="9" type="primary">glnK_5</name>
    <name evidence="9" type="ORF">SDC9_104518</name>
</gene>
<feature type="transmembrane region" description="Helical" evidence="7">
    <location>
        <begin position="28"/>
        <end position="43"/>
    </location>
</feature>
<dbReference type="EMBL" id="VSSQ01016398">
    <property type="protein sequence ID" value="MPM57695.1"/>
    <property type="molecule type" value="Genomic_DNA"/>
</dbReference>
<dbReference type="AlphaFoldDB" id="A0A645AWS8"/>
<keyword evidence="4 9" id="KW-0418">Kinase</keyword>
<dbReference type="SMART" id="SM00387">
    <property type="entry name" value="HATPase_c"/>
    <property type="match status" value="1"/>
</dbReference>
<keyword evidence="7" id="KW-0472">Membrane</keyword>
<keyword evidence="7" id="KW-1133">Transmembrane helix</keyword>
<evidence type="ECO:0000256" key="1">
    <source>
        <dbReference type="ARBA" id="ARBA00022553"/>
    </source>
</evidence>
<dbReference type="InterPro" id="IPR005467">
    <property type="entry name" value="His_kinase_dom"/>
</dbReference>
<name>A0A645AWS8_9ZZZZ</name>
<evidence type="ECO:0000256" key="5">
    <source>
        <dbReference type="ARBA" id="ARBA00022840"/>
    </source>
</evidence>
<keyword evidence="5" id="KW-0067">ATP-binding</keyword>
<organism evidence="9">
    <name type="scientific">bioreactor metagenome</name>
    <dbReference type="NCBI Taxonomy" id="1076179"/>
    <lineage>
        <taxon>unclassified sequences</taxon>
        <taxon>metagenomes</taxon>
        <taxon>ecological metagenomes</taxon>
    </lineage>
</organism>
<keyword evidence="2 9" id="KW-0808">Transferase</keyword>
<dbReference type="GO" id="GO:0000160">
    <property type="term" value="P:phosphorelay signal transduction system"/>
    <property type="evidence" value="ECO:0007669"/>
    <property type="project" value="UniProtKB-KW"/>
</dbReference>
<dbReference type="CDD" id="cd00075">
    <property type="entry name" value="HATPase"/>
    <property type="match status" value="1"/>
</dbReference>
<dbReference type="EC" id="2.7.13.3" evidence="9"/>
<evidence type="ECO:0000256" key="7">
    <source>
        <dbReference type="SAM" id="Phobius"/>
    </source>
</evidence>
<keyword evidence="6" id="KW-0902">Two-component regulatory system</keyword>
<dbReference type="GO" id="GO:0005524">
    <property type="term" value="F:ATP binding"/>
    <property type="evidence" value="ECO:0007669"/>
    <property type="project" value="UniProtKB-KW"/>
</dbReference>
<keyword evidence="3" id="KW-0547">Nucleotide-binding</keyword>
<proteinExistence type="predicted"/>
<evidence type="ECO:0000256" key="3">
    <source>
        <dbReference type="ARBA" id="ARBA00022741"/>
    </source>
</evidence>
<dbReference type="Gene3D" id="3.30.565.10">
    <property type="entry name" value="Histidine kinase-like ATPase, C-terminal domain"/>
    <property type="match status" value="1"/>
</dbReference>
<evidence type="ECO:0000313" key="9">
    <source>
        <dbReference type="EMBL" id="MPM57695.1"/>
    </source>
</evidence>
<protein>
    <submittedName>
        <fullName evidence="9">Sensor histidine kinase GlnK</fullName>
        <ecNumber evidence="9">2.7.13.3</ecNumber>
    </submittedName>
</protein>
<evidence type="ECO:0000256" key="2">
    <source>
        <dbReference type="ARBA" id="ARBA00022679"/>
    </source>
</evidence>
<feature type="transmembrane region" description="Helical" evidence="7">
    <location>
        <begin position="138"/>
        <end position="159"/>
    </location>
</feature>
<dbReference type="InterPro" id="IPR003594">
    <property type="entry name" value="HATPase_dom"/>
</dbReference>
<comment type="caution">
    <text evidence="9">The sequence shown here is derived from an EMBL/GenBank/DDBJ whole genome shotgun (WGS) entry which is preliminary data.</text>
</comment>
<feature type="domain" description="Histidine kinase" evidence="8">
    <location>
        <begin position="300"/>
        <end position="407"/>
    </location>
</feature>
<dbReference type="PRINTS" id="PR00344">
    <property type="entry name" value="BCTRLSENSOR"/>
</dbReference>
<feature type="transmembrane region" description="Helical" evidence="7">
    <location>
        <begin position="79"/>
        <end position="97"/>
    </location>
</feature>
<dbReference type="PANTHER" id="PTHR43065:SF10">
    <property type="entry name" value="PEROXIDE STRESS-ACTIVATED HISTIDINE KINASE MAK3"/>
    <property type="match status" value="1"/>
</dbReference>
<dbReference type="InterPro" id="IPR036890">
    <property type="entry name" value="HATPase_C_sf"/>
</dbReference>
<keyword evidence="1" id="KW-0597">Phosphoprotein</keyword>
<dbReference type="SUPFAM" id="SSF55874">
    <property type="entry name" value="ATPase domain of HSP90 chaperone/DNA topoisomerase II/histidine kinase"/>
    <property type="match status" value="1"/>
</dbReference>
<feature type="transmembrane region" description="Helical" evidence="7">
    <location>
        <begin position="7"/>
        <end position="22"/>
    </location>
</feature>
<evidence type="ECO:0000256" key="6">
    <source>
        <dbReference type="ARBA" id="ARBA00023012"/>
    </source>
</evidence>
<accession>A0A645AWS8</accession>
<evidence type="ECO:0000256" key="4">
    <source>
        <dbReference type="ARBA" id="ARBA00022777"/>
    </source>
</evidence>
<evidence type="ECO:0000259" key="8">
    <source>
        <dbReference type="PROSITE" id="PS50109"/>
    </source>
</evidence>